<dbReference type="GO" id="GO:0008081">
    <property type="term" value="F:phosphoric diester hydrolase activity"/>
    <property type="evidence" value="ECO:0007669"/>
    <property type="project" value="InterPro"/>
</dbReference>
<protein>
    <recommendedName>
        <fullName evidence="1">GP-PDE domain-containing protein</fullName>
    </recommendedName>
</protein>
<proteinExistence type="predicted"/>
<comment type="caution">
    <text evidence="2">The sequence shown here is derived from an EMBL/GenBank/DDBJ whole genome shotgun (WGS) entry which is preliminary data.</text>
</comment>
<dbReference type="Gene3D" id="3.20.20.190">
    <property type="entry name" value="Phosphatidylinositol (PI) phosphodiesterase"/>
    <property type="match status" value="1"/>
</dbReference>
<dbReference type="PANTHER" id="PTHR43805:SF1">
    <property type="entry name" value="GP-PDE DOMAIN-CONTAINING PROTEIN"/>
    <property type="match status" value="1"/>
</dbReference>
<sequence length="249" mass="27365">MKASFEAGADAVEFDIHPTNDGEFAVFHDWTLDCRTDGHGVTREHSMAELRKLDVGYGYTSDGGKTFPFRGKGIGMMPTLREVLDTFPGKGFLINIKSNSPKEGELLAAYLKTFPVSVTDKLFVYGGERPSAVLKQLMPNIKTTTRVSAMSCLKDYSRWGWSGIVPASCANGVVYLPINLAPKMWGWPYRLLSRFRGAGSEVFVIGPYYGGNYSNGVDTVEELKSLPADWSGGIMTNELELLAPVMGRK</sequence>
<accession>A0A081CYF6</accession>
<reference evidence="2 3" key="1">
    <citation type="submission" date="2014-08" db="EMBL/GenBank/DDBJ databases">
        <title>Whole genome shotgun sequence of Rhizobium rubi NBRC 13261.</title>
        <authorList>
            <person name="Katano-Makiyama Y."/>
            <person name="Hosoyama A."/>
            <person name="Hashimoto M."/>
            <person name="Hosoyama Y."/>
            <person name="Noguchi M."/>
            <person name="Tsuchikane K."/>
            <person name="Uohara A."/>
            <person name="Ohji S."/>
            <person name="Ichikawa N."/>
            <person name="Kimura A."/>
            <person name="Yamazoe A."/>
            <person name="Fujita N."/>
        </authorList>
    </citation>
    <scope>NUCLEOTIDE SEQUENCE [LARGE SCALE GENOMIC DNA]</scope>
    <source>
        <strain evidence="2 3">NBRC 13261</strain>
    </source>
</reference>
<organism evidence="2 3">
    <name type="scientific">Agrobacterium rubi TR3 = NBRC 13261</name>
    <dbReference type="NCBI Taxonomy" id="1368415"/>
    <lineage>
        <taxon>Bacteria</taxon>
        <taxon>Pseudomonadati</taxon>
        <taxon>Pseudomonadota</taxon>
        <taxon>Alphaproteobacteria</taxon>
        <taxon>Hyphomicrobiales</taxon>
        <taxon>Rhizobiaceae</taxon>
        <taxon>Rhizobium/Agrobacterium group</taxon>
        <taxon>Agrobacterium</taxon>
    </lineage>
</organism>
<evidence type="ECO:0000259" key="1">
    <source>
        <dbReference type="PROSITE" id="PS51704"/>
    </source>
</evidence>
<dbReference type="Pfam" id="PF03009">
    <property type="entry name" value="GDPD"/>
    <property type="match status" value="1"/>
</dbReference>
<dbReference type="AlphaFoldDB" id="A0A081CYF6"/>
<name>A0A081CYF6_9HYPH</name>
<dbReference type="Proteomes" id="UP000028701">
    <property type="component" value="Unassembled WGS sequence"/>
</dbReference>
<feature type="domain" description="GP-PDE" evidence="1">
    <location>
        <begin position="1"/>
        <end position="246"/>
    </location>
</feature>
<dbReference type="InterPro" id="IPR030395">
    <property type="entry name" value="GP_PDE_dom"/>
</dbReference>
<dbReference type="PROSITE" id="PS51704">
    <property type="entry name" value="GP_PDE"/>
    <property type="match status" value="1"/>
</dbReference>
<dbReference type="PANTHER" id="PTHR43805">
    <property type="entry name" value="GLYCEROPHOSPHORYL DIESTER PHOSPHODIESTERASE"/>
    <property type="match status" value="1"/>
</dbReference>
<gene>
    <name evidence="2" type="ORF">RRU01S_19_01070</name>
</gene>
<dbReference type="eggNOG" id="COG0584">
    <property type="taxonomic scope" value="Bacteria"/>
</dbReference>
<dbReference type="SUPFAM" id="SSF51695">
    <property type="entry name" value="PLC-like phosphodiesterases"/>
    <property type="match status" value="1"/>
</dbReference>
<dbReference type="EMBL" id="BBJU01000019">
    <property type="protein sequence ID" value="GAK71702.1"/>
    <property type="molecule type" value="Genomic_DNA"/>
</dbReference>
<dbReference type="GO" id="GO:0006629">
    <property type="term" value="P:lipid metabolic process"/>
    <property type="evidence" value="ECO:0007669"/>
    <property type="project" value="InterPro"/>
</dbReference>
<evidence type="ECO:0000313" key="3">
    <source>
        <dbReference type="Proteomes" id="UP000028701"/>
    </source>
</evidence>
<dbReference type="InterPro" id="IPR017946">
    <property type="entry name" value="PLC-like_Pdiesterase_TIM-brl"/>
</dbReference>
<evidence type="ECO:0000313" key="2">
    <source>
        <dbReference type="EMBL" id="GAK71702.1"/>
    </source>
</evidence>